<organism evidence="10">
    <name type="scientific">Rosellinia necatrix</name>
    <name type="common">White root-rot fungus</name>
    <dbReference type="NCBI Taxonomy" id="77044"/>
    <lineage>
        <taxon>Eukaryota</taxon>
        <taxon>Fungi</taxon>
        <taxon>Dikarya</taxon>
        <taxon>Ascomycota</taxon>
        <taxon>Pezizomycotina</taxon>
        <taxon>Sordariomycetes</taxon>
        <taxon>Xylariomycetidae</taxon>
        <taxon>Xylariales</taxon>
        <taxon>Xylariaceae</taxon>
        <taxon>Rosellinia</taxon>
    </lineage>
</organism>
<comment type="similarity">
    <text evidence="2">Belongs to the cytochrome P450 family.</text>
</comment>
<evidence type="ECO:0000256" key="4">
    <source>
        <dbReference type="ARBA" id="ARBA00022723"/>
    </source>
</evidence>
<protein>
    <submittedName>
        <fullName evidence="10">Putative cytochrome P450</fullName>
    </submittedName>
</protein>
<dbReference type="PRINTS" id="PR00463">
    <property type="entry name" value="EP450I"/>
</dbReference>
<evidence type="ECO:0000256" key="7">
    <source>
        <dbReference type="ARBA" id="ARBA00023033"/>
    </source>
</evidence>
<keyword evidence="6 8" id="KW-0408">Iron</keyword>
<keyword evidence="11" id="KW-1185">Reference proteome</keyword>
<evidence type="ECO:0000313" key="10">
    <source>
        <dbReference type="EMBL" id="GAP82834.1"/>
    </source>
</evidence>
<dbReference type="InterPro" id="IPR001128">
    <property type="entry name" value="Cyt_P450"/>
</dbReference>
<proteinExistence type="inferred from homology"/>
<name>A0A1S7UKD4_ROSNE</name>
<keyword evidence="9" id="KW-0472">Membrane</keyword>
<reference evidence="10" key="1">
    <citation type="submission" date="2016-03" db="EMBL/GenBank/DDBJ databases">
        <title>Draft genome sequence of Rosellinia necatrix.</title>
        <authorList>
            <person name="Kanematsu S."/>
        </authorList>
    </citation>
    <scope>NUCLEOTIDE SEQUENCE [LARGE SCALE GENOMIC DNA]</scope>
    <source>
        <strain evidence="10">W97</strain>
    </source>
</reference>
<dbReference type="OMA" id="NIWAFRA"/>
<dbReference type="GO" id="GO:0020037">
    <property type="term" value="F:heme binding"/>
    <property type="evidence" value="ECO:0007669"/>
    <property type="project" value="InterPro"/>
</dbReference>
<feature type="transmembrane region" description="Helical" evidence="9">
    <location>
        <begin position="51"/>
        <end position="69"/>
    </location>
</feature>
<dbReference type="InterPro" id="IPR002401">
    <property type="entry name" value="Cyt_P450_E_grp-I"/>
</dbReference>
<keyword evidence="5" id="KW-0560">Oxidoreductase</keyword>
<evidence type="ECO:0000256" key="8">
    <source>
        <dbReference type="PIRSR" id="PIRSR602401-1"/>
    </source>
</evidence>
<evidence type="ECO:0000256" key="9">
    <source>
        <dbReference type="SAM" id="Phobius"/>
    </source>
</evidence>
<dbReference type="PANTHER" id="PTHR24305">
    <property type="entry name" value="CYTOCHROME P450"/>
    <property type="match status" value="1"/>
</dbReference>
<keyword evidence="9" id="KW-0812">Transmembrane</keyword>
<dbReference type="GO" id="GO:0005506">
    <property type="term" value="F:iron ion binding"/>
    <property type="evidence" value="ECO:0007669"/>
    <property type="project" value="InterPro"/>
</dbReference>
<evidence type="ECO:0000256" key="6">
    <source>
        <dbReference type="ARBA" id="ARBA00023004"/>
    </source>
</evidence>
<dbReference type="Pfam" id="PF00067">
    <property type="entry name" value="p450"/>
    <property type="match status" value="1"/>
</dbReference>
<evidence type="ECO:0000256" key="2">
    <source>
        <dbReference type="ARBA" id="ARBA00010617"/>
    </source>
</evidence>
<evidence type="ECO:0000256" key="3">
    <source>
        <dbReference type="ARBA" id="ARBA00022617"/>
    </source>
</evidence>
<dbReference type="EMBL" id="DF977446">
    <property type="protein sequence ID" value="GAP82834.1"/>
    <property type="molecule type" value="Genomic_DNA"/>
</dbReference>
<keyword evidence="3 8" id="KW-0349">Heme</keyword>
<evidence type="ECO:0000256" key="5">
    <source>
        <dbReference type="ARBA" id="ARBA00023002"/>
    </source>
</evidence>
<dbReference type="PRINTS" id="PR00385">
    <property type="entry name" value="P450"/>
</dbReference>
<keyword evidence="4 8" id="KW-0479">Metal-binding</keyword>
<evidence type="ECO:0000313" key="11">
    <source>
        <dbReference type="Proteomes" id="UP000054516"/>
    </source>
</evidence>
<feature type="transmembrane region" description="Helical" evidence="9">
    <location>
        <begin position="20"/>
        <end position="39"/>
    </location>
</feature>
<dbReference type="STRING" id="77044.A0A1S7UKD4"/>
<dbReference type="AlphaFoldDB" id="A0A1S7UKD4"/>
<feature type="binding site" description="axial binding residue" evidence="8">
    <location>
        <position position="460"/>
    </location>
    <ligand>
        <name>heme</name>
        <dbReference type="ChEBI" id="CHEBI:30413"/>
    </ligand>
    <ligandPart>
        <name>Fe</name>
        <dbReference type="ChEBI" id="CHEBI:18248"/>
    </ligandPart>
</feature>
<dbReference type="Proteomes" id="UP000054516">
    <property type="component" value="Unassembled WGS sequence"/>
</dbReference>
<dbReference type="GO" id="GO:0004497">
    <property type="term" value="F:monooxygenase activity"/>
    <property type="evidence" value="ECO:0007669"/>
    <property type="project" value="UniProtKB-KW"/>
</dbReference>
<comment type="cofactor">
    <cofactor evidence="1 8">
        <name>heme</name>
        <dbReference type="ChEBI" id="CHEBI:30413"/>
    </cofactor>
</comment>
<sequence>MSSNFSFETVGDSLRVVEGLSWAQLALGLAGLTITWYLISSVVAWNKLRHIPGPFFASFSDIWCWWVVYSGRSHIVLKAEHEKHGDLWRVAPTGVATSDPETIIRINAARSPYTRGSWYGGARIDPHGDSLITELDSTKHGKRKSKLATGFSGKNLSLLEAGVDKWIAVLMRSIRAKIEKGDETIDIGKLIQYFQVDMIAEIEMGSAWGNLHDDVDHFGYLKMSDFVVPAVQAFAFLPLARTIITSSWFMNRFGPSPTDTKGLGLFLGIVEKEVKSRFENSTGTVKESCDLLDEWVKHGISPTEAQYDLSLMIPAGTETSVMMMRGTLLLLMSSPAVYQRLKQEIREGIADGRISTPVTNEESKSLEYTQAVLREGLRLMTPINFGFPKRVPETGDTINGIFLPAGTDVYLNFSGMMRRKEVFGDDVEVFRPERFLSGGPEVANMIRVVDAVFGGGRFMCLGKVLAIQEINKIFVELFRYFDFQIATPEKPWRRNSYTTWTVYDFLARITEDKTMA</sequence>
<gene>
    <name evidence="10" type="ORF">SAMD00023353_0103640</name>
</gene>
<dbReference type="InterPro" id="IPR036396">
    <property type="entry name" value="Cyt_P450_sf"/>
</dbReference>
<accession>A0A1S7UKD4</accession>
<dbReference type="InterPro" id="IPR050121">
    <property type="entry name" value="Cytochrome_P450_monoxygenase"/>
</dbReference>
<dbReference type="SUPFAM" id="SSF48264">
    <property type="entry name" value="Cytochrome P450"/>
    <property type="match status" value="1"/>
</dbReference>
<keyword evidence="7" id="KW-0503">Monooxygenase</keyword>
<dbReference type="GO" id="GO:0016705">
    <property type="term" value="F:oxidoreductase activity, acting on paired donors, with incorporation or reduction of molecular oxygen"/>
    <property type="evidence" value="ECO:0007669"/>
    <property type="project" value="InterPro"/>
</dbReference>
<dbReference type="Gene3D" id="1.10.630.10">
    <property type="entry name" value="Cytochrome P450"/>
    <property type="match status" value="1"/>
</dbReference>
<evidence type="ECO:0000256" key="1">
    <source>
        <dbReference type="ARBA" id="ARBA00001971"/>
    </source>
</evidence>
<dbReference type="OrthoDB" id="3934656at2759"/>
<keyword evidence="9" id="KW-1133">Transmembrane helix</keyword>
<dbReference type="PANTHER" id="PTHR24305:SF77">
    <property type="entry name" value="CYTOCHROME P450 MONOOXYGENASE"/>
    <property type="match status" value="1"/>
</dbReference>